<comment type="caution">
    <text evidence="1">The sequence shown here is derived from an EMBL/GenBank/DDBJ whole genome shotgun (WGS) entry which is preliminary data.</text>
</comment>
<gene>
    <name evidence="1" type="ORF">TNCT_527941</name>
</gene>
<keyword evidence="2" id="KW-1185">Reference proteome</keyword>
<organism evidence="1 2">
    <name type="scientific">Trichonephila clavata</name>
    <name type="common">Joro spider</name>
    <name type="synonym">Nephila clavata</name>
    <dbReference type="NCBI Taxonomy" id="2740835"/>
    <lineage>
        <taxon>Eukaryota</taxon>
        <taxon>Metazoa</taxon>
        <taxon>Ecdysozoa</taxon>
        <taxon>Arthropoda</taxon>
        <taxon>Chelicerata</taxon>
        <taxon>Arachnida</taxon>
        <taxon>Araneae</taxon>
        <taxon>Araneomorphae</taxon>
        <taxon>Entelegynae</taxon>
        <taxon>Araneoidea</taxon>
        <taxon>Nephilidae</taxon>
        <taxon>Trichonephila</taxon>
    </lineage>
</organism>
<dbReference type="EMBL" id="BMAO01031198">
    <property type="protein sequence ID" value="GFQ73175.1"/>
    <property type="molecule type" value="Genomic_DNA"/>
</dbReference>
<accession>A0A8X6KDW8</accession>
<name>A0A8X6KDW8_TRICU</name>
<evidence type="ECO:0000313" key="2">
    <source>
        <dbReference type="Proteomes" id="UP000887116"/>
    </source>
</evidence>
<dbReference type="Proteomes" id="UP000887116">
    <property type="component" value="Unassembled WGS sequence"/>
</dbReference>
<protein>
    <submittedName>
        <fullName evidence="1">Uncharacterized protein</fullName>
    </submittedName>
</protein>
<reference evidence="1" key="1">
    <citation type="submission" date="2020-07" db="EMBL/GenBank/DDBJ databases">
        <title>Multicomponent nature underlies the extraordinary mechanical properties of spider dragline silk.</title>
        <authorList>
            <person name="Kono N."/>
            <person name="Nakamura H."/>
            <person name="Mori M."/>
            <person name="Yoshida Y."/>
            <person name="Ohtoshi R."/>
            <person name="Malay A.D."/>
            <person name="Moran D.A.P."/>
            <person name="Tomita M."/>
            <person name="Numata K."/>
            <person name="Arakawa K."/>
        </authorList>
    </citation>
    <scope>NUCLEOTIDE SEQUENCE</scope>
</reference>
<proteinExistence type="predicted"/>
<sequence length="130" mass="13894">MSLPAFDEAESAIGCHCLPSFALDVVVCRSFYLPAVLTSLHVDASLQGPGSISFAYTSHPDPPLPRVTLQATRSPLPRLLFIQLDPRFHTYPSGNCIPASTPTLLATGSPLPHTLQACLIAITARISRPC</sequence>
<evidence type="ECO:0000313" key="1">
    <source>
        <dbReference type="EMBL" id="GFQ73175.1"/>
    </source>
</evidence>
<dbReference type="AlphaFoldDB" id="A0A8X6KDW8"/>